<dbReference type="InterPro" id="IPR013766">
    <property type="entry name" value="Thioredoxin_domain"/>
</dbReference>
<reference evidence="2" key="1">
    <citation type="submission" date="2018-05" db="EMBL/GenBank/DDBJ databases">
        <authorList>
            <person name="Lanie J.A."/>
            <person name="Ng W.-L."/>
            <person name="Kazmierczak K.M."/>
            <person name="Andrzejewski T.M."/>
            <person name="Davidsen T.M."/>
            <person name="Wayne K.J."/>
            <person name="Tettelin H."/>
            <person name="Glass J.I."/>
            <person name="Rusch D."/>
            <person name="Podicherti R."/>
            <person name="Tsui H.-C.T."/>
            <person name="Winkler M.E."/>
        </authorList>
    </citation>
    <scope>NUCLEOTIDE SEQUENCE</scope>
</reference>
<organism evidence="2">
    <name type="scientific">marine metagenome</name>
    <dbReference type="NCBI Taxonomy" id="408172"/>
    <lineage>
        <taxon>unclassified sequences</taxon>
        <taxon>metagenomes</taxon>
        <taxon>ecological metagenomes</taxon>
    </lineage>
</organism>
<evidence type="ECO:0000313" key="2">
    <source>
        <dbReference type="EMBL" id="SVA11655.1"/>
    </source>
</evidence>
<dbReference type="PANTHER" id="PTHR43640:SF1">
    <property type="entry name" value="THIOREDOXIN-DEPENDENT PEROXIREDOXIN"/>
    <property type="match status" value="1"/>
</dbReference>
<feature type="domain" description="Thioredoxin" evidence="1">
    <location>
        <begin position="21"/>
        <end position="166"/>
    </location>
</feature>
<dbReference type="InterPro" id="IPR047262">
    <property type="entry name" value="PRX-like1"/>
</dbReference>
<dbReference type="PROSITE" id="PS51352">
    <property type="entry name" value="THIOREDOXIN_2"/>
    <property type="match status" value="1"/>
</dbReference>
<dbReference type="AlphaFoldDB" id="A0A381T652"/>
<feature type="non-terminal residue" evidence="2">
    <location>
        <position position="166"/>
    </location>
</feature>
<proteinExistence type="predicted"/>
<dbReference type="InterPro" id="IPR036249">
    <property type="entry name" value="Thioredoxin-like_sf"/>
</dbReference>
<name>A0A381T652_9ZZZZ</name>
<gene>
    <name evidence="2" type="ORF">METZ01_LOCUS64509</name>
</gene>
<dbReference type="Gene3D" id="3.40.30.10">
    <property type="entry name" value="Glutaredoxin"/>
    <property type="match status" value="1"/>
</dbReference>
<evidence type="ECO:0000259" key="1">
    <source>
        <dbReference type="PROSITE" id="PS51352"/>
    </source>
</evidence>
<protein>
    <recommendedName>
        <fullName evidence="1">Thioredoxin domain-containing protein</fullName>
    </recommendedName>
</protein>
<dbReference type="InterPro" id="IPR013740">
    <property type="entry name" value="Redoxin"/>
</dbReference>
<dbReference type="SUPFAM" id="SSF52833">
    <property type="entry name" value="Thioredoxin-like"/>
    <property type="match status" value="1"/>
</dbReference>
<dbReference type="GO" id="GO:0016491">
    <property type="term" value="F:oxidoreductase activity"/>
    <property type="evidence" value="ECO:0007669"/>
    <property type="project" value="InterPro"/>
</dbReference>
<sequence>MKIMFKVFSLFIVFSLSAEELELGAALPLADVKMTDISGENISLNDAKGDSGLLVIFTCNTCPWVIAWENRYIELANIYKSKGVGMIAVNSNEKQFDSVESMEEMKLHAEEKGYNFYYTMDPGSNLAHKFGATRTPHVFLFNNKDKLVYRGAIDDNARKPKKIENT</sequence>
<dbReference type="PANTHER" id="PTHR43640">
    <property type="entry name" value="OS07G0260300 PROTEIN"/>
    <property type="match status" value="1"/>
</dbReference>
<accession>A0A381T652</accession>
<dbReference type="Pfam" id="PF08534">
    <property type="entry name" value="Redoxin"/>
    <property type="match status" value="1"/>
</dbReference>
<dbReference type="EMBL" id="UINC01004085">
    <property type="protein sequence ID" value="SVA11655.1"/>
    <property type="molecule type" value="Genomic_DNA"/>
</dbReference>